<keyword evidence="6 12" id="KW-0812">Transmembrane</keyword>
<accession>A0ABU9RY46</accession>
<feature type="transmembrane region" description="Helical" evidence="12">
    <location>
        <begin position="73"/>
        <end position="94"/>
    </location>
</feature>
<evidence type="ECO:0000313" key="15">
    <source>
        <dbReference type="EMBL" id="MEM5424463.1"/>
    </source>
</evidence>
<evidence type="ECO:0000256" key="3">
    <source>
        <dbReference type="ARBA" id="ARBA00022448"/>
    </source>
</evidence>
<reference evidence="15 16" key="1">
    <citation type="submission" date="2024-01" db="EMBL/GenBank/DDBJ databases">
        <title>The diversity of rhizobia nodulating Mimosa spp. in eleven states of Brazil covering several biomes is determined by host plant, location, and edaphic factors.</title>
        <authorList>
            <person name="Rouws L."/>
            <person name="Barauna A."/>
            <person name="Beukes C."/>
            <person name="De Faria S.M."/>
            <person name="Gross E."/>
            <person name="Dos Reis Junior F.B."/>
            <person name="Simon M."/>
            <person name="Maluk M."/>
            <person name="Odee D.W."/>
            <person name="Kenicer G."/>
            <person name="Young J.P.W."/>
            <person name="Reis V.M."/>
            <person name="Zilli J."/>
            <person name="James E.K."/>
        </authorList>
    </citation>
    <scope>NUCLEOTIDE SEQUENCE [LARGE SCALE GENOMIC DNA]</scope>
    <source>
        <strain evidence="15 16">JPY167</strain>
    </source>
</reference>
<gene>
    <name evidence="12" type="primary">kup</name>
    <name evidence="15" type="ORF">VSR73_25790</name>
</gene>
<comment type="caution">
    <text evidence="15">The sequence shown here is derived from an EMBL/GenBank/DDBJ whole genome shotgun (WGS) entry which is preliminary data.</text>
</comment>
<dbReference type="InterPro" id="IPR053952">
    <property type="entry name" value="K_trans_C"/>
</dbReference>
<evidence type="ECO:0000256" key="5">
    <source>
        <dbReference type="ARBA" id="ARBA00022538"/>
    </source>
</evidence>
<dbReference type="EMBL" id="JAYMRV010000008">
    <property type="protein sequence ID" value="MEM5424463.1"/>
    <property type="molecule type" value="Genomic_DNA"/>
</dbReference>
<organism evidence="15 16">
    <name type="scientific">Paraburkholderia ferrariae</name>
    <dbReference type="NCBI Taxonomy" id="386056"/>
    <lineage>
        <taxon>Bacteria</taxon>
        <taxon>Pseudomonadati</taxon>
        <taxon>Pseudomonadota</taxon>
        <taxon>Betaproteobacteria</taxon>
        <taxon>Burkholderiales</taxon>
        <taxon>Burkholderiaceae</taxon>
        <taxon>Paraburkholderia</taxon>
    </lineage>
</organism>
<feature type="domain" description="K+ potassium transporter integral membrane" evidence="13">
    <location>
        <begin position="43"/>
        <end position="484"/>
    </location>
</feature>
<evidence type="ECO:0000313" key="16">
    <source>
        <dbReference type="Proteomes" id="UP001489897"/>
    </source>
</evidence>
<evidence type="ECO:0000256" key="4">
    <source>
        <dbReference type="ARBA" id="ARBA00022475"/>
    </source>
</evidence>
<feature type="transmembrane region" description="Helical" evidence="12">
    <location>
        <begin position="132"/>
        <end position="157"/>
    </location>
</feature>
<evidence type="ECO:0000259" key="14">
    <source>
        <dbReference type="Pfam" id="PF22776"/>
    </source>
</evidence>
<feature type="transmembrane region" description="Helical" evidence="12">
    <location>
        <begin position="41"/>
        <end position="61"/>
    </location>
</feature>
<feature type="transmembrane region" description="Helical" evidence="12">
    <location>
        <begin position="315"/>
        <end position="347"/>
    </location>
</feature>
<feature type="transmembrane region" description="Helical" evidence="12">
    <location>
        <begin position="276"/>
        <end position="295"/>
    </location>
</feature>
<dbReference type="InterPro" id="IPR023051">
    <property type="entry name" value="Kup"/>
</dbReference>
<evidence type="ECO:0000256" key="6">
    <source>
        <dbReference type="ARBA" id="ARBA00022692"/>
    </source>
</evidence>
<keyword evidence="4 12" id="KW-1003">Cell membrane</keyword>
<keyword evidence="9 12" id="KW-1133">Transmembrane helix</keyword>
<protein>
    <recommendedName>
        <fullName evidence="12">Probable potassium transport system protein Kup</fullName>
    </recommendedName>
</protein>
<comment type="subcellular location">
    <subcellularLocation>
        <location evidence="12">Cell membrane</location>
        <topology evidence="12">Multi-pass membrane protein</topology>
    </subcellularLocation>
    <subcellularLocation>
        <location evidence="1">Membrane</location>
        <topology evidence="1">Multi-pass membrane protein</topology>
    </subcellularLocation>
</comment>
<feature type="transmembrane region" description="Helical" evidence="12">
    <location>
        <begin position="453"/>
        <end position="471"/>
    </location>
</feature>
<evidence type="ECO:0000256" key="2">
    <source>
        <dbReference type="ARBA" id="ARBA00007019"/>
    </source>
</evidence>
<dbReference type="PANTHER" id="PTHR30540:SF79">
    <property type="entry name" value="LOW AFFINITY POTASSIUM TRANSPORT SYSTEM PROTEIN KUP"/>
    <property type="match status" value="1"/>
</dbReference>
<dbReference type="Pfam" id="PF02705">
    <property type="entry name" value="K_trans"/>
    <property type="match status" value="1"/>
</dbReference>
<evidence type="ECO:0000256" key="8">
    <source>
        <dbReference type="ARBA" id="ARBA00022958"/>
    </source>
</evidence>
<evidence type="ECO:0000256" key="1">
    <source>
        <dbReference type="ARBA" id="ARBA00004141"/>
    </source>
</evidence>
<keyword evidence="10 12" id="KW-0406">Ion transport</keyword>
<evidence type="ECO:0000256" key="12">
    <source>
        <dbReference type="HAMAP-Rule" id="MF_01522"/>
    </source>
</evidence>
<feature type="transmembrane region" description="Helical" evidence="12">
    <location>
        <begin position="368"/>
        <end position="388"/>
    </location>
</feature>
<feature type="domain" description="K+ potassium transporter C-terminal" evidence="14">
    <location>
        <begin position="506"/>
        <end position="657"/>
    </location>
</feature>
<keyword evidence="5 12" id="KW-0633">Potassium transport</keyword>
<comment type="similarity">
    <text evidence="2 12">Belongs to the HAK/KUP transporter (TC 2.A.72) family.</text>
</comment>
<dbReference type="InterPro" id="IPR003855">
    <property type="entry name" value="K+_transporter"/>
</dbReference>
<evidence type="ECO:0000256" key="9">
    <source>
        <dbReference type="ARBA" id="ARBA00022989"/>
    </source>
</evidence>
<proteinExistence type="inferred from homology"/>
<keyword evidence="3 12" id="KW-0813">Transport</keyword>
<feature type="transmembrane region" description="Helical" evidence="12">
    <location>
        <begin position="394"/>
        <end position="414"/>
    </location>
</feature>
<dbReference type="PANTHER" id="PTHR30540">
    <property type="entry name" value="OSMOTIC STRESS POTASSIUM TRANSPORTER"/>
    <property type="match status" value="1"/>
</dbReference>
<dbReference type="InterPro" id="IPR053951">
    <property type="entry name" value="K_trans_N"/>
</dbReference>
<feature type="transmembrane region" description="Helical" evidence="12">
    <location>
        <begin position="244"/>
        <end position="264"/>
    </location>
</feature>
<feature type="transmembrane region" description="Helical" evidence="12">
    <location>
        <begin position="169"/>
        <end position="188"/>
    </location>
</feature>
<feature type="transmembrane region" description="Helical" evidence="12">
    <location>
        <begin position="200"/>
        <end position="224"/>
    </location>
</feature>
<dbReference type="Pfam" id="PF22776">
    <property type="entry name" value="K_trans_C"/>
    <property type="match status" value="1"/>
</dbReference>
<evidence type="ECO:0000259" key="13">
    <source>
        <dbReference type="Pfam" id="PF02705"/>
    </source>
</evidence>
<evidence type="ECO:0000256" key="7">
    <source>
        <dbReference type="ARBA" id="ARBA00022847"/>
    </source>
</evidence>
<dbReference type="RefSeq" id="WP_342948762.1">
    <property type="nucleotide sequence ID" value="NZ_JAYMRV010000008.1"/>
</dbReference>
<keyword evidence="11 12" id="KW-0472">Membrane</keyword>
<keyword evidence="7 12" id="KW-0769">Symport</keyword>
<sequence>MREVKASTERRAAMLKERLNPYGNAPKEQARKQDDDAGQRALVLGSLGVVFGDIGTSPIYALREAVQTAHSTAQPVVMGVLSMILWAVLIVVVLKYACFVMRADNEGEGGIVALTALVCAGFAKAGRPAPRLLVLAGLVGAAMFYGDSMITPAISVLSAVEGLKEINPAFDSAVLPVSLAILVALFLFQARGTAVVGRTFGPVMALWFLSLGAVGVYHIVLYPAILAAASPVWAVRLALAHPGLAFGVLAAVILALTGAEALYADIGHFGTRSIRIAFFCVVLPAIVAGYFGQAATVLFEPGGASQPFFRSMPHWALIPAVGIAMLATIIASQAVISGAFSMTSQAIELGFLPRMRTIETSSTRRGQIYVPAVNAGLLVAVVFLVLFFRSSERLTSAYGLAVAMTMVTTSMQMLSVCREVWGWPRVATWLACVPLLIVDGMLLAASLPKIPTGGWFPVSVGALLFIMMSTWHRGRELETRHAARGESVDVFLRGICTADPKPPRVPGTAVYPGNAPGMTPAALASNVRHNHVLHRTVIVFANVSESAPQADDETRIEARDLGAGCWEIVAHHGFVERPNLPRLLASLQGRLGDWRFDPQQTTFYLPRDEVLREQAQQDVSRWRARLFAFMSYHCTSSAEYYGLAPAHVVELGVQVAL</sequence>
<evidence type="ECO:0000256" key="10">
    <source>
        <dbReference type="ARBA" id="ARBA00023065"/>
    </source>
</evidence>
<name>A0ABU9RY46_9BURK</name>
<keyword evidence="8 12" id="KW-0630">Potassium</keyword>
<feature type="transmembrane region" description="Helical" evidence="12">
    <location>
        <begin position="426"/>
        <end position="447"/>
    </location>
</feature>
<evidence type="ECO:0000256" key="11">
    <source>
        <dbReference type="ARBA" id="ARBA00023136"/>
    </source>
</evidence>
<keyword evidence="16" id="KW-1185">Reference proteome</keyword>
<comment type="function">
    <text evidence="12">Transport of potassium into the cell. Likely operates as a K(+):H(+) symporter.</text>
</comment>
<dbReference type="HAMAP" id="MF_01522">
    <property type="entry name" value="Kup"/>
    <property type="match status" value="1"/>
</dbReference>
<dbReference type="Proteomes" id="UP001489897">
    <property type="component" value="Unassembled WGS sequence"/>
</dbReference>
<comment type="catalytic activity">
    <reaction evidence="12">
        <text>K(+)(in) + H(+)(in) = K(+)(out) + H(+)(out)</text>
        <dbReference type="Rhea" id="RHEA:28490"/>
        <dbReference type="ChEBI" id="CHEBI:15378"/>
        <dbReference type="ChEBI" id="CHEBI:29103"/>
    </reaction>
</comment>